<protein>
    <submittedName>
        <fullName evidence="2">Uncharacterized protein</fullName>
    </submittedName>
</protein>
<keyword evidence="1" id="KW-0812">Transmembrane</keyword>
<evidence type="ECO:0000256" key="1">
    <source>
        <dbReference type="SAM" id="Phobius"/>
    </source>
</evidence>
<gene>
    <name evidence="2" type="ORF">ELLFYP34_01934</name>
</gene>
<feature type="transmembrane region" description="Helical" evidence="1">
    <location>
        <begin position="12"/>
        <end position="32"/>
    </location>
</feature>
<dbReference type="EMBL" id="CACRTR010000003">
    <property type="protein sequence ID" value="VYT79396.1"/>
    <property type="molecule type" value="Genomic_DNA"/>
</dbReference>
<reference evidence="2" key="1">
    <citation type="submission" date="2019-11" db="EMBL/GenBank/DDBJ databases">
        <authorList>
            <person name="Feng L."/>
        </authorList>
    </citation>
    <scope>NUCLEOTIDE SEQUENCE</scope>
    <source>
        <strain evidence="2">ElimosumLFYP34</strain>
    </source>
</reference>
<keyword evidence="1" id="KW-0472">Membrane</keyword>
<dbReference type="AlphaFoldDB" id="A0A6N2ZN27"/>
<keyword evidence="1" id="KW-1133">Transmembrane helix</keyword>
<organism evidence="2">
    <name type="scientific">Eubacterium limosum</name>
    <dbReference type="NCBI Taxonomy" id="1736"/>
    <lineage>
        <taxon>Bacteria</taxon>
        <taxon>Bacillati</taxon>
        <taxon>Bacillota</taxon>
        <taxon>Clostridia</taxon>
        <taxon>Eubacteriales</taxon>
        <taxon>Eubacteriaceae</taxon>
        <taxon>Eubacterium</taxon>
    </lineage>
</organism>
<feature type="transmembrane region" description="Helical" evidence="1">
    <location>
        <begin position="44"/>
        <end position="63"/>
    </location>
</feature>
<proteinExistence type="predicted"/>
<evidence type="ECO:0000313" key="2">
    <source>
        <dbReference type="EMBL" id="VYT79396.1"/>
    </source>
</evidence>
<sequence>MTPRTKRAIVNDGVKCFFEFCILCGLFAMYGWAEKGIFTCGAGWLAAVFVAGGSFILLVRFRIQEDRQLQKRALRMQRYKEE</sequence>
<accession>A0A6N2ZN27</accession>
<name>A0A6N2ZN27_EUBLI</name>